<keyword evidence="3" id="KW-1185">Reference proteome</keyword>
<dbReference type="Gene3D" id="3.30.200.20">
    <property type="entry name" value="Phosphorylase Kinase, domain 1"/>
    <property type="match status" value="1"/>
</dbReference>
<accession>A0A146GAN1</accession>
<dbReference type="InterPro" id="IPR051678">
    <property type="entry name" value="AGP_Transferase"/>
</dbReference>
<dbReference type="Gene3D" id="3.90.1200.10">
    <property type="match status" value="1"/>
</dbReference>
<comment type="caution">
    <text evidence="2">The sequence shown here is derived from an EMBL/GenBank/DDBJ whole genome shotgun (WGS) entry which is preliminary data.</text>
</comment>
<dbReference type="STRING" id="690879.TSACC_22707"/>
<dbReference type="PANTHER" id="PTHR21310">
    <property type="entry name" value="AMINOGLYCOSIDE PHOSPHOTRANSFERASE-RELATED-RELATED"/>
    <property type="match status" value="1"/>
</dbReference>
<sequence>MLPHSVINQTFERFPDFSTEDFEVSPLEKGGSDRKFYRIQAAGQHSMIVVKYSSQKEENRHYVDIAQFLAAAGVRVPKIYFHDPEEGLIWMQDLGHDDLWAYRAEPWEIRRPLYEAALTEVARMHTSATRRIEGAGIRLEREFSEQLYLWEQGYFFEHCLGAHFGLDAATVQRYATLPALTGIADHLAHLPRVLVHRDFQSQNILIHQGAAWLIDFQGMRPGLPQYDVASLLYDPYVTLSGSERDHLLAYYQQAARREGLEIAPDFEQVYHECALQRLMQALGAYGFLGLHKGRADFLAHIPAARRSLREVAARLDGLDPFVKLLDSLP</sequence>
<dbReference type="InterPro" id="IPR002575">
    <property type="entry name" value="Aminoglycoside_PTrfase"/>
</dbReference>
<dbReference type="AlphaFoldDB" id="A0A146GAN1"/>
<protein>
    <recommendedName>
        <fullName evidence="1">Aminoglycoside phosphotransferase domain-containing protein</fullName>
    </recommendedName>
</protein>
<dbReference type="SUPFAM" id="SSF56112">
    <property type="entry name" value="Protein kinase-like (PK-like)"/>
    <property type="match status" value="1"/>
</dbReference>
<evidence type="ECO:0000259" key="1">
    <source>
        <dbReference type="Pfam" id="PF01636"/>
    </source>
</evidence>
<dbReference type="Pfam" id="PF01636">
    <property type="entry name" value="APH"/>
    <property type="match status" value="1"/>
</dbReference>
<dbReference type="RefSeq" id="WP_075079926.1">
    <property type="nucleotide sequence ID" value="NZ_BDCO01000002.1"/>
</dbReference>
<name>A0A146GAN1_TERSA</name>
<evidence type="ECO:0000313" key="2">
    <source>
        <dbReference type="EMBL" id="GAT34282.1"/>
    </source>
</evidence>
<dbReference type="InterPro" id="IPR011009">
    <property type="entry name" value="Kinase-like_dom_sf"/>
</dbReference>
<evidence type="ECO:0000313" key="3">
    <source>
        <dbReference type="Proteomes" id="UP000076023"/>
    </source>
</evidence>
<dbReference type="InParanoid" id="A0A146GAN1"/>
<dbReference type="OrthoDB" id="9809275at2"/>
<dbReference type="EMBL" id="BDCO01000002">
    <property type="protein sequence ID" value="GAT34282.1"/>
    <property type="molecule type" value="Genomic_DNA"/>
</dbReference>
<reference evidence="3" key="1">
    <citation type="journal article" date="2017" name="Genome Announc.">
        <title>Draft Genome Sequence of Terrimicrobium sacchariphilum NM-5T, a Facultative Anaerobic Soil Bacterium of the Class Spartobacteria.</title>
        <authorList>
            <person name="Qiu Y.L."/>
            <person name="Tourlousse D.M."/>
            <person name="Matsuura N."/>
            <person name="Ohashi A."/>
            <person name="Sekiguchi Y."/>
        </authorList>
    </citation>
    <scope>NUCLEOTIDE SEQUENCE [LARGE SCALE GENOMIC DNA]</scope>
    <source>
        <strain evidence="3">NM-5</strain>
    </source>
</reference>
<feature type="domain" description="Aminoglycoside phosphotransferase" evidence="1">
    <location>
        <begin position="24"/>
        <end position="257"/>
    </location>
</feature>
<dbReference type="Proteomes" id="UP000076023">
    <property type="component" value="Unassembled WGS sequence"/>
</dbReference>
<organism evidence="2 3">
    <name type="scientific">Terrimicrobium sacchariphilum</name>
    <dbReference type="NCBI Taxonomy" id="690879"/>
    <lineage>
        <taxon>Bacteria</taxon>
        <taxon>Pseudomonadati</taxon>
        <taxon>Verrucomicrobiota</taxon>
        <taxon>Terrimicrobiia</taxon>
        <taxon>Terrimicrobiales</taxon>
        <taxon>Terrimicrobiaceae</taxon>
        <taxon>Terrimicrobium</taxon>
    </lineage>
</organism>
<gene>
    <name evidence="2" type="ORF">TSACC_22707</name>
</gene>
<proteinExistence type="predicted"/>